<dbReference type="EMBL" id="JABBGH010000001">
    <property type="protein sequence ID" value="NML65447.1"/>
    <property type="molecule type" value="Genomic_DNA"/>
</dbReference>
<dbReference type="RefSeq" id="WP_169530746.1">
    <property type="nucleotide sequence ID" value="NZ_JABBGH010000001.1"/>
</dbReference>
<accession>A0A7Y0ADZ8</accession>
<dbReference type="Pfam" id="PF01471">
    <property type="entry name" value="PG_binding_1"/>
    <property type="match status" value="1"/>
</dbReference>
<protein>
    <recommendedName>
        <fullName evidence="1">Peptidoglycan binding-like domain-containing protein</fullName>
    </recommendedName>
</protein>
<proteinExistence type="predicted"/>
<reference evidence="2 3" key="1">
    <citation type="submission" date="2020-04" db="EMBL/GenBank/DDBJ databases">
        <title>Hymenobacter polaris sp. nov., isolated from Arctic soil.</title>
        <authorList>
            <person name="Dahal R.H."/>
        </authorList>
    </citation>
    <scope>NUCLEOTIDE SEQUENCE [LARGE SCALE GENOMIC DNA]</scope>
    <source>
        <strain evidence="2 3">RP-2-7</strain>
    </source>
</reference>
<evidence type="ECO:0000313" key="3">
    <source>
        <dbReference type="Proteomes" id="UP000559626"/>
    </source>
</evidence>
<keyword evidence="3" id="KW-1185">Reference proteome</keyword>
<gene>
    <name evidence="2" type="ORF">HHL22_09545</name>
</gene>
<dbReference type="Gene3D" id="1.10.101.10">
    <property type="entry name" value="PGBD-like superfamily/PGBD"/>
    <property type="match status" value="1"/>
</dbReference>
<evidence type="ECO:0000259" key="1">
    <source>
        <dbReference type="Pfam" id="PF01471"/>
    </source>
</evidence>
<name>A0A7Y0ADZ8_9BACT</name>
<evidence type="ECO:0000313" key="2">
    <source>
        <dbReference type="EMBL" id="NML65447.1"/>
    </source>
</evidence>
<organism evidence="2 3">
    <name type="scientific">Hymenobacter polaris</name>
    <dbReference type="NCBI Taxonomy" id="2682546"/>
    <lineage>
        <taxon>Bacteria</taxon>
        <taxon>Pseudomonadati</taxon>
        <taxon>Bacteroidota</taxon>
        <taxon>Cytophagia</taxon>
        <taxon>Cytophagales</taxon>
        <taxon>Hymenobacteraceae</taxon>
        <taxon>Hymenobacter</taxon>
    </lineage>
</organism>
<sequence length="270" mass="29270">MLQSSLLGASPVLTAVANGAQPIQPSLEPSDAVARVQQALICLDFELPVAGIDGIFGTETGAAVVAFRTSRGLSLAAPVLDAAMLAQLDLEIAYCECVSGDQVLDEPAVLSRDPYFGGILDILYPDRSIPDKILRFFELSDEFCLPLSPLFGPKVASLLGRLVEPKFQQDYNKLQGAAPGSDFFDLTNEAQTYTSFLRTYNPAVPEATIASTGASVRPDILRHRGDQPEWYEIKPLSPSGVVEWLNKARKLRSNYQGAFPYVAGRQYTPS</sequence>
<dbReference type="InterPro" id="IPR036366">
    <property type="entry name" value="PGBDSf"/>
</dbReference>
<feature type="domain" description="Peptidoglycan binding-like" evidence="1">
    <location>
        <begin position="30"/>
        <end position="74"/>
    </location>
</feature>
<dbReference type="SUPFAM" id="SSF47090">
    <property type="entry name" value="PGBD-like"/>
    <property type="match status" value="1"/>
</dbReference>
<dbReference type="InterPro" id="IPR002477">
    <property type="entry name" value="Peptidoglycan-bd-like"/>
</dbReference>
<dbReference type="AlphaFoldDB" id="A0A7Y0ADZ8"/>
<dbReference type="InterPro" id="IPR036365">
    <property type="entry name" value="PGBD-like_sf"/>
</dbReference>
<dbReference type="Proteomes" id="UP000559626">
    <property type="component" value="Unassembled WGS sequence"/>
</dbReference>
<comment type="caution">
    <text evidence="2">The sequence shown here is derived from an EMBL/GenBank/DDBJ whole genome shotgun (WGS) entry which is preliminary data.</text>
</comment>